<dbReference type="InterPro" id="IPR013088">
    <property type="entry name" value="Znf_NHR/GATA"/>
</dbReference>
<evidence type="ECO:0000313" key="11">
    <source>
        <dbReference type="WBParaSite" id="Hba_08714"/>
    </source>
</evidence>
<keyword evidence="7" id="KW-0675">Receptor</keyword>
<evidence type="ECO:0000256" key="8">
    <source>
        <dbReference type="ARBA" id="ARBA00023242"/>
    </source>
</evidence>
<sequence length="126" mass="14899">MLHSATRKNCKACRLKKCLQANMNKSGEHEFDINSIINNNFRNGSSKFEIYILKSSIIYCCVYLKCLILYLESKSSQSRFRNGDTFFQLVRHPFVEPFDVQIWCKCRKTVEWPTFRALVTSRIVFR</sequence>
<keyword evidence="1" id="KW-0479">Metal-binding</keyword>
<keyword evidence="3" id="KW-0862">Zinc</keyword>
<evidence type="ECO:0000313" key="10">
    <source>
        <dbReference type="Proteomes" id="UP000095283"/>
    </source>
</evidence>
<feature type="domain" description="Nuclear receptor" evidence="9">
    <location>
        <begin position="4"/>
        <end position="25"/>
    </location>
</feature>
<dbReference type="Gene3D" id="3.30.50.10">
    <property type="entry name" value="Erythroid Transcription Factor GATA-1, subunit A"/>
    <property type="match status" value="1"/>
</dbReference>
<evidence type="ECO:0000256" key="2">
    <source>
        <dbReference type="ARBA" id="ARBA00022771"/>
    </source>
</evidence>
<protein>
    <submittedName>
        <fullName evidence="11">Nuclear receptor domain-containing protein</fullName>
    </submittedName>
</protein>
<reference evidence="11" key="1">
    <citation type="submission" date="2016-11" db="UniProtKB">
        <authorList>
            <consortium name="WormBaseParasite"/>
        </authorList>
    </citation>
    <scope>IDENTIFICATION</scope>
</reference>
<evidence type="ECO:0000256" key="3">
    <source>
        <dbReference type="ARBA" id="ARBA00022833"/>
    </source>
</evidence>
<accession>A0A1I7WUA8</accession>
<dbReference type="Proteomes" id="UP000095283">
    <property type="component" value="Unplaced"/>
</dbReference>
<dbReference type="InterPro" id="IPR001628">
    <property type="entry name" value="Znf_hrmn_rcpt"/>
</dbReference>
<evidence type="ECO:0000259" key="9">
    <source>
        <dbReference type="Pfam" id="PF00105"/>
    </source>
</evidence>
<dbReference type="WBParaSite" id="Hba_08714">
    <property type="protein sequence ID" value="Hba_08714"/>
    <property type="gene ID" value="Hba_08714"/>
</dbReference>
<proteinExistence type="predicted"/>
<organism evidence="10 11">
    <name type="scientific">Heterorhabditis bacteriophora</name>
    <name type="common">Entomopathogenic nematode worm</name>
    <dbReference type="NCBI Taxonomy" id="37862"/>
    <lineage>
        <taxon>Eukaryota</taxon>
        <taxon>Metazoa</taxon>
        <taxon>Ecdysozoa</taxon>
        <taxon>Nematoda</taxon>
        <taxon>Chromadorea</taxon>
        <taxon>Rhabditida</taxon>
        <taxon>Rhabditina</taxon>
        <taxon>Rhabditomorpha</taxon>
        <taxon>Strongyloidea</taxon>
        <taxon>Heterorhabditidae</taxon>
        <taxon>Heterorhabditis</taxon>
    </lineage>
</organism>
<keyword evidence="10" id="KW-1185">Reference proteome</keyword>
<keyword evidence="8" id="KW-0539">Nucleus</keyword>
<evidence type="ECO:0000256" key="4">
    <source>
        <dbReference type="ARBA" id="ARBA00023015"/>
    </source>
</evidence>
<dbReference type="AlphaFoldDB" id="A0A1I7WUA8"/>
<dbReference type="SUPFAM" id="SSF57716">
    <property type="entry name" value="Glucocorticoid receptor-like (DNA-binding domain)"/>
    <property type="match status" value="1"/>
</dbReference>
<keyword evidence="2" id="KW-0863">Zinc-finger</keyword>
<keyword evidence="5" id="KW-0238">DNA-binding</keyword>
<evidence type="ECO:0000256" key="6">
    <source>
        <dbReference type="ARBA" id="ARBA00023163"/>
    </source>
</evidence>
<evidence type="ECO:0000256" key="5">
    <source>
        <dbReference type="ARBA" id="ARBA00023125"/>
    </source>
</evidence>
<keyword evidence="6" id="KW-0804">Transcription</keyword>
<evidence type="ECO:0000256" key="1">
    <source>
        <dbReference type="ARBA" id="ARBA00022723"/>
    </source>
</evidence>
<dbReference type="GO" id="GO:0003700">
    <property type="term" value="F:DNA-binding transcription factor activity"/>
    <property type="evidence" value="ECO:0007669"/>
    <property type="project" value="InterPro"/>
</dbReference>
<evidence type="ECO:0000256" key="7">
    <source>
        <dbReference type="ARBA" id="ARBA00023170"/>
    </source>
</evidence>
<keyword evidence="4" id="KW-0805">Transcription regulation</keyword>
<dbReference type="GO" id="GO:0043565">
    <property type="term" value="F:sequence-specific DNA binding"/>
    <property type="evidence" value="ECO:0007669"/>
    <property type="project" value="InterPro"/>
</dbReference>
<dbReference type="GO" id="GO:0008270">
    <property type="term" value="F:zinc ion binding"/>
    <property type="evidence" value="ECO:0007669"/>
    <property type="project" value="UniProtKB-KW"/>
</dbReference>
<dbReference type="Pfam" id="PF00105">
    <property type="entry name" value="zf-C4"/>
    <property type="match status" value="1"/>
</dbReference>
<name>A0A1I7WUA8_HETBA</name>